<dbReference type="GO" id="GO:0004634">
    <property type="term" value="F:phosphopyruvate hydratase activity"/>
    <property type="evidence" value="ECO:0007669"/>
    <property type="project" value="UniProtKB-EC"/>
</dbReference>
<evidence type="ECO:0000256" key="5">
    <source>
        <dbReference type="ARBA" id="ARBA00022525"/>
    </source>
</evidence>
<comment type="similarity">
    <text evidence="2">Belongs to the enolase family.</text>
</comment>
<keyword evidence="5" id="KW-0964">Secreted</keyword>
<feature type="region of interest" description="Disordered" evidence="8">
    <location>
        <begin position="1"/>
        <end position="22"/>
    </location>
</feature>
<dbReference type="UniPathway" id="UPA00109">
    <property type="reaction ID" value="UER00187"/>
</dbReference>
<feature type="domain" description="Enolase C-terminal TIM barrel" evidence="9">
    <location>
        <begin position="46"/>
        <end position="94"/>
    </location>
</feature>
<proteinExistence type="inferred from homology"/>
<dbReference type="EMBL" id="CABFMQ020000085">
    <property type="protein sequence ID" value="VTZ50720.1"/>
    <property type="molecule type" value="Genomic_DNA"/>
</dbReference>
<dbReference type="InterPro" id="IPR020810">
    <property type="entry name" value="Enolase_C"/>
</dbReference>
<protein>
    <recommendedName>
        <fullName evidence="4">Enolase</fullName>
        <ecNumber evidence="3">4.2.1.11</ecNumber>
    </recommendedName>
</protein>
<keyword evidence="6" id="KW-0324">Glycolysis</keyword>
<dbReference type="Pfam" id="PF00113">
    <property type="entry name" value="Enolase_C"/>
    <property type="match status" value="1"/>
</dbReference>
<gene>
    <name evidence="10" type="ORF">MPC4_280016</name>
</gene>
<dbReference type="Gene3D" id="3.20.20.120">
    <property type="entry name" value="Enolase-like C-terminal domain"/>
    <property type="match status" value="1"/>
</dbReference>
<dbReference type="AlphaFoldDB" id="A0A8B6M774"/>
<feature type="compositionally biased region" description="Basic and acidic residues" evidence="8">
    <location>
        <begin position="115"/>
        <end position="128"/>
    </location>
</feature>
<evidence type="ECO:0000259" key="9">
    <source>
        <dbReference type="Pfam" id="PF00113"/>
    </source>
</evidence>
<evidence type="ECO:0000313" key="11">
    <source>
        <dbReference type="Proteomes" id="UP000485880"/>
    </source>
</evidence>
<dbReference type="SUPFAM" id="SSF51604">
    <property type="entry name" value="Enolase C-terminal domain-like"/>
    <property type="match status" value="1"/>
</dbReference>
<accession>A0A8B6M774</accession>
<evidence type="ECO:0000256" key="4">
    <source>
        <dbReference type="ARBA" id="ARBA00017068"/>
    </source>
</evidence>
<evidence type="ECO:0000313" key="10">
    <source>
        <dbReference type="EMBL" id="VTZ50720.1"/>
    </source>
</evidence>
<evidence type="ECO:0000256" key="3">
    <source>
        <dbReference type="ARBA" id="ARBA00012058"/>
    </source>
</evidence>
<name>A0A8B6M774_METTU</name>
<reference evidence="10 11" key="1">
    <citation type="submission" date="2019-05" db="EMBL/GenBank/DDBJ databases">
        <authorList>
            <person name="Farhan Ul Haque M."/>
        </authorList>
    </citation>
    <scope>NUCLEOTIDE SEQUENCE [LARGE SCALE GENOMIC DNA]</scope>
    <source>
        <strain evidence="10">2</strain>
    </source>
</reference>
<evidence type="ECO:0000256" key="2">
    <source>
        <dbReference type="ARBA" id="ARBA00009604"/>
    </source>
</evidence>
<keyword evidence="7" id="KW-0456">Lyase</keyword>
<evidence type="ECO:0000256" key="8">
    <source>
        <dbReference type="SAM" id="MobiDB-lite"/>
    </source>
</evidence>
<dbReference type="EC" id="4.2.1.11" evidence="3"/>
<comment type="caution">
    <text evidence="10">The sequence shown here is derived from an EMBL/GenBank/DDBJ whole genome shotgun (WGS) entry which is preliminary data.</text>
</comment>
<keyword evidence="11" id="KW-1185">Reference proteome</keyword>
<comment type="pathway">
    <text evidence="1">Carbohydrate degradation; glycolysis; pyruvate from D-glyceraldehyde 3-phosphate: step 4/5.</text>
</comment>
<evidence type="ECO:0000256" key="7">
    <source>
        <dbReference type="ARBA" id="ARBA00023239"/>
    </source>
</evidence>
<evidence type="ECO:0000256" key="1">
    <source>
        <dbReference type="ARBA" id="ARBA00005031"/>
    </source>
</evidence>
<evidence type="ECO:0000256" key="6">
    <source>
        <dbReference type="ARBA" id="ARBA00023152"/>
    </source>
</evidence>
<sequence length="128" mass="12833">MAGEVGAIWPPSSTRSPAAASAGLSAPASANLLERLREADGGPGATIGAVSDTIQAVGLCREAGVRYVISHRSGETEDAFMADFAVALGAAKSRAAPLAAASASPNTTGCCRSKGKWEQEACSDRRAG</sequence>
<dbReference type="GO" id="GO:0006096">
    <property type="term" value="P:glycolytic process"/>
    <property type="evidence" value="ECO:0007669"/>
    <property type="project" value="UniProtKB-UniPathway"/>
</dbReference>
<feature type="region of interest" description="Disordered" evidence="8">
    <location>
        <begin position="102"/>
        <end position="128"/>
    </location>
</feature>
<dbReference type="InterPro" id="IPR036849">
    <property type="entry name" value="Enolase-like_C_sf"/>
</dbReference>
<dbReference type="Proteomes" id="UP000485880">
    <property type="component" value="Unassembled WGS sequence"/>
</dbReference>
<feature type="compositionally biased region" description="Low complexity" evidence="8">
    <location>
        <begin position="10"/>
        <end position="22"/>
    </location>
</feature>
<organism evidence="10 11">
    <name type="scientific">Methylocella tundrae</name>
    <dbReference type="NCBI Taxonomy" id="227605"/>
    <lineage>
        <taxon>Bacteria</taxon>
        <taxon>Pseudomonadati</taxon>
        <taxon>Pseudomonadota</taxon>
        <taxon>Alphaproteobacteria</taxon>
        <taxon>Hyphomicrobiales</taxon>
        <taxon>Beijerinckiaceae</taxon>
        <taxon>Methylocella</taxon>
    </lineage>
</organism>